<evidence type="ECO:0000313" key="3">
    <source>
        <dbReference type="EMBL" id="OEH76200.1"/>
    </source>
</evidence>
<feature type="compositionally biased region" description="Low complexity" evidence="2">
    <location>
        <begin position="1634"/>
        <end position="1647"/>
    </location>
</feature>
<feature type="compositionally biased region" description="Basic and acidic residues" evidence="2">
    <location>
        <begin position="202"/>
        <end position="228"/>
    </location>
</feature>
<feature type="compositionally biased region" description="Basic and acidic residues" evidence="2">
    <location>
        <begin position="1306"/>
        <end position="1321"/>
    </location>
</feature>
<feature type="compositionally biased region" description="Basic and acidic residues" evidence="2">
    <location>
        <begin position="69"/>
        <end position="81"/>
    </location>
</feature>
<feature type="compositionally biased region" description="Basic and acidic residues" evidence="2">
    <location>
        <begin position="1"/>
        <end position="14"/>
    </location>
</feature>
<feature type="compositionally biased region" description="Basic and acidic residues" evidence="2">
    <location>
        <begin position="161"/>
        <end position="170"/>
    </location>
</feature>
<feature type="region of interest" description="Disordered" evidence="2">
    <location>
        <begin position="1487"/>
        <end position="1512"/>
    </location>
</feature>
<feature type="region of interest" description="Disordered" evidence="2">
    <location>
        <begin position="1565"/>
        <end position="1649"/>
    </location>
</feature>
<feature type="compositionally biased region" description="Acidic residues" evidence="2">
    <location>
        <begin position="590"/>
        <end position="611"/>
    </location>
</feature>
<feature type="region of interest" description="Disordered" evidence="2">
    <location>
        <begin position="693"/>
        <end position="811"/>
    </location>
</feature>
<feature type="region of interest" description="Disordered" evidence="2">
    <location>
        <begin position="1299"/>
        <end position="1321"/>
    </location>
</feature>
<comment type="caution">
    <text evidence="3">The sequence shown here is derived from an EMBL/GenBank/DDBJ whole genome shotgun (WGS) entry which is preliminary data.</text>
</comment>
<dbReference type="InParanoid" id="A0A1D3CYD0"/>
<feature type="region of interest" description="Disordered" evidence="2">
    <location>
        <begin position="1067"/>
        <end position="1089"/>
    </location>
</feature>
<gene>
    <name evidence="3" type="ORF">cyc_00103</name>
</gene>
<evidence type="ECO:0000313" key="4">
    <source>
        <dbReference type="Proteomes" id="UP000095192"/>
    </source>
</evidence>
<feature type="region of interest" description="Disordered" evidence="2">
    <location>
        <begin position="54"/>
        <end position="81"/>
    </location>
</feature>
<protein>
    <submittedName>
        <fullName evidence="3">Uncharacterized protein</fullName>
    </submittedName>
</protein>
<feature type="region of interest" description="Disordered" evidence="2">
    <location>
        <begin position="1369"/>
        <end position="1407"/>
    </location>
</feature>
<dbReference type="EMBL" id="JROU02001512">
    <property type="protein sequence ID" value="OEH76200.1"/>
    <property type="molecule type" value="Genomic_DNA"/>
</dbReference>
<proteinExistence type="predicted"/>
<reference evidence="3 4" key="1">
    <citation type="journal article" date="2016" name="BMC Genomics">
        <title>Comparative genomics reveals Cyclospora cayetanensis possesses coccidia-like metabolism and invasion components but unique surface antigens.</title>
        <authorList>
            <person name="Liu S."/>
            <person name="Wang L."/>
            <person name="Zheng H."/>
            <person name="Xu Z."/>
            <person name="Roellig D.M."/>
            <person name="Li N."/>
            <person name="Frace M.A."/>
            <person name="Tang K."/>
            <person name="Arrowood M.J."/>
            <person name="Moss D.M."/>
            <person name="Zhang L."/>
            <person name="Feng Y."/>
            <person name="Xiao L."/>
        </authorList>
    </citation>
    <scope>NUCLEOTIDE SEQUENCE [LARGE SCALE GENOMIC DNA]</scope>
    <source>
        <strain evidence="3 4">CHN_HEN01</strain>
    </source>
</reference>
<feature type="compositionally biased region" description="Acidic residues" evidence="2">
    <location>
        <begin position="528"/>
        <end position="537"/>
    </location>
</feature>
<dbReference type="VEuPathDB" id="ToxoDB:LOC34617324"/>
<dbReference type="VEuPathDB" id="ToxoDB:cyc_00103"/>
<dbReference type="Proteomes" id="UP000095192">
    <property type="component" value="Unassembled WGS sequence"/>
</dbReference>
<feature type="compositionally biased region" description="Low complexity" evidence="2">
    <location>
        <begin position="477"/>
        <end position="488"/>
    </location>
</feature>
<feature type="region of interest" description="Disordered" evidence="2">
    <location>
        <begin position="1"/>
        <end position="40"/>
    </location>
</feature>
<feature type="compositionally biased region" description="Basic and acidic residues" evidence="2">
    <location>
        <begin position="177"/>
        <end position="191"/>
    </location>
</feature>
<feature type="compositionally biased region" description="Basic and acidic residues" evidence="2">
    <location>
        <begin position="247"/>
        <end position="257"/>
    </location>
</feature>
<feature type="compositionally biased region" description="Low complexity" evidence="2">
    <location>
        <begin position="709"/>
        <end position="727"/>
    </location>
</feature>
<feature type="region of interest" description="Disordered" evidence="2">
    <location>
        <begin position="459"/>
        <end position="619"/>
    </location>
</feature>
<feature type="compositionally biased region" description="Polar residues" evidence="2">
    <location>
        <begin position="1425"/>
        <end position="1445"/>
    </location>
</feature>
<feature type="compositionally biased region" description="Basic and acidic residues" evidence="2">
    <location>
        <begin position="539"/>
        <end position="559"/>
    </location>
</feature>
<feature type="region of interest" description="Disordered" evidence="2">
    <location>
        <begin position="1041"/>
        <end position="1060"/>
    </location>
</feature>
<feature type="compositionally biased region" description="Low complexity" evidence="2">
    <location>
        <begin position="314"/>
        <end position="331"/>
    </location>
</feature>
<evidence type="ECO:0000256" key="2">
    <source>
        <dbReference type="SAM" id="MobiDB-lite"/>
    </source>
</evidence>
<name>A0A1D3CYD0_9EIME</name>
<accession>A0A1D3CYD0</accession>
<organism evidence="3 4">
    <name type="scientific">Cyclospora cayetanensis</name>
    <dbReference type="NCBI Taxonomy" id="88456"/>
    <lineage>
        <taxon>Eukaryota</taxon>
        <taxon>Sar</taxon>
        <taxon>Alveolata</taxon>
        <taxon>Apicomplexa</taxon>
        <taxon>Conoidasida</taxon>
        <taxon>Coccidia</taxon>
        <taxon>Eucoccidiorida</taxon>
        <taxon>Eimeriorina</taxon>
        <taxon>Eimeriidae</taxon>
        <taxon>Cyclospora</taxon>
    </lineage>
</organism>
<keyword evidence="4" id="KW-1185">Reference proteome</keyword>
<keyword evidence="1" id="KW-0175">Coiled coil</keyword>
<feature type="coiled-coil region" evidence="1">
    <location>
        <begin position="1091"/>
        <end position="1153"/>
    </location>
</feature>
<feature type="compositionally biased region" description="Low complexity" evidence="2">
    <location>
        <begin position="752"/>
        <end position="762"/>
    </location>
</feature>
<sequence length="1738" mass="188967">MEQTRDPVALDRWEKGHRRSQGLQRGPHRMYREQESESMTGFLSGLKKNLQESLTSPGSLEAEWQSRVPRMEGGDPRQAAHDYWKWQLEQNEKQWQKQERRRQLHQQEWTDHPSGPSFEQNEWQRSLRRKGYKPTSKPQWTCLEQFRKTLSIDSGEEEDTGRENESENRESAPTPRYPDDVQRSPRRRPPEADPEEAFTQRQKTERHFAEARYADTHGGHPPRASHERRSSRKLRWRGDSPVWATEEASRSPGRDLRGFPQDAETGRTAAGCRYDHISPLASPRFGSLESPESDAEGAPPSGVESRQSPVFGGRRPYSSSSAKPSSQPSSRHAQDAADYGEPWMDSSPTVGARQSEEEAVAPLGDALEYEAAIPRRQRLLQMASSAPPLHAQLSRRQAVAQDAQLRSAVRQQLDEGLREALTLDLLEFQREAFFGKQKGRHRSGEAPLPLRVLEEGVEWKEDGVESHQTAAAADKTPSSPSSSSSLSPESRDAQAAAEEGSAAGEESAEAAEDGPQDRETAAFAEAGGGEEEGEAAPEDYPKGTLHTEEALGDPSEQHASESFLDCRPPTTQHLSQEEQFEGDAAFQETEVQDGGDGEEEGVAAEAEESMQEEGAARAAEFFSQKAEDCEPPAETCGRPLQHSAMADQQLTVEALRAVSLGMVQPLQQSGDGSATGNFLSEWLQQCAQLRQQAFRQGDRSAVGECMQQVPEASGSGSVASVSSSVPSDFQWWTPQADDTASPEAPQEEDATQQQQSSPLPSLEQTASPSDTPEAAGRQSLPRGEEAAGVDVMRLLNGPSAPEKARGKSAFSRGTACADHAAASGEALFAGATPPPPGAHAEKAAHALLPAGAALCGVAGTAAGAAAASPSACESPSMQQKLHLENARGSIRGSLLEERDLENLKQLQRLRAERANAAANGRGRFAGCASTSLAAKDGEQRGESACGASFACSTLGKRVLPAPPPSRGRSLRAAAEDVGFFSGALDGGGGENLQLPTGVASGVVAESSKLSGENKQPGEVALEPALQKAETTQPQFALAKSSELEAMQREEEASEEMRGQRKKEYFSLVSQQQSEQLHQKRRSQQSSPRVRFAEDALQNEQLKEQLKRQSRELKKLRHFKSVQHALHKETERHLDVLHMELNKLAAENVELIEQRQKTGIAAQHVAFRLLVLHARASRKAVMEDAAVSPRKDEEEALNHVVQQNRELQQMQWQLQQLRQKVIATHTKQQEGQQRLRELQAKAATLQQENTALKQTRISSDVAAEQKARMEAEEQLRETLEVLELLKECLQEQKEKASSLEEQLADAQRQHSELKQQLEQQALEKRPVTTSAAVLLDALASSAGYVPCLVNALAPYAFPAAAAALLPRVAEKNSSEQQPQGEAHAHAGKRQSGSWGEDTAGEDAGSSSSEDWLKLLADAIQDEEQARQNTADSDTTQPAKMQCSTAEGQHPKEQTLARVPESGEAPGDVLLQRQQHTFRFSLPRKTDAAARAASNAPSLLSAAPSVQPAATLQEQETRQRLLQQLRESLEERVCKHLEKLQVSLSVESQTAGGSSKSLDVPGIQEGVLSSRQESSRQGEGGSSPRGRAAGACLKSGGFGMQKRGLSPPVADQQAEQKTSSERENPWLQAQQPPSPSRISSQSFMSSGGSTVESVQLQDFTAGLAEKDASGISRRQEISRSPVVSTTASSVFGGDTAGCSAFPVSVGKAELADIELSDDVPAARQKIQEFRRQLRQQGLLS</sequence>
<evidence type="ECO:0000256" key="1">
    <source>
        <dbReference type="SAM" id="Coils"/>
    </source>
</evidence>
<feature type="region of interest" description="Disordered" evidence="2">
    <location>
        <begin position="1422"/>
        <end position="1451"/>
    </location>
</feature>
<feature type="region of interest" description="Disordered" evidence="2">
    <location>
        <begin position="95"/>
        <end position="363"/>
    </location>
</feature>
<feature type="compositionally biased region" description="Low complexity" evidence="2">
    <location>
        <begin position="495"/>
        <end position="505"/>
    </location>
</feature>